<dbReference type="GO" id="GO:0009223">
    <property type="term" value="P:pyrimidine deoxyribonucleotide catabolic process"/>
    <property type="evidence" value="ECO:0007669"/>
    <property type="project" value="TreeGrafter"/>
</dbReference>
<dbReference type="Pfam" id="PF06941">
    <property type="entry name" value="NT5C"/>
    <property type="match status" value="1"/>
</dbReference>
<dbReference type="SUPFAM" id="SSF56784">
    <property type="entry name" value="HAD-like"/>
    <property type="match status" value="1"/>
</dbReference>
<comment type="caution">
    <text evidence="3">The sequence shown here is derived from an EMBL/GenBank/DDBJ whole genome shotgun (WGS) entry which is preliminary data.</text>
</comment>
<dbReference type="EMBL" id="VFFF01000001">
    <property type="protein sequence ID" value="TNY31840.1"/>
    <property type="molecule type" value="Genomic_DNA"/>
</dbReference>
<proteinExistence type="inferred from homology"/>
<dbReference type="RefSeq" id="WP_140192521.1">
    <property type="nucleotide sequence ID" value="NZ_CP065915.1"/>
</dbReference>
<dbReference type="PANTHER" id="PTHR16504">
    <property type="entry name" value="5'(3')-DEOXYRIBONUCLEOTIDASE"/>
    <property type="match status" value="1"/>
</dbReference>
<feature type="active site" description="Proton donor" evidence="2">
    <location>
        <position position="8"/>
    </location>
</feature>
<dbReference type="PANTHER" id="PTHR16504:SF4">
    <property type="entry name" value="5'(3')-DEOXYRIBONUCLEOTIDASE"/>
    <property type="match status" value="1"/>
</dbReference>
<reference evidence="3 4" key="1">
    <citation type="submission" date="2019-06" db="EMBL/GenBank/DDBJ databases">
        <title>Genome of new Rhodobacteraceae sp. SM1903.</title>
        <authorList>
            <person name="Ren X."/>
        </authorList>
    </citation>
    <scope>NUCLEOTIDE SEQUENCE [LARGE SCALE GENOMIC DNA]</scope>
    <source>
        <strain evidence="3 4">SM1903</strain>
    </source>
</reference>
<comment type="similarity">
    <text evidence="1">Belongs to the 5'(3')-deoxyribonucleotidase family.</text>
</comment>
<dbReference type="GO" id="GO:0008253">
    <property type="term" value="F:5'-nucleotidase activity"/>
    <property type="evidence" value="ECO:0007669"/>
    <property type="project" value="InterPro"/>
</dbReference>
<dbReference type="Proteomes" id="UP000314011">
    <property type="component" value="Unassembled WGS sequence"/>
</dbReference>
<protein>
    <submittedName>
        <fullName evidence="3">Uncharacterized protein</fullName>
    </submittedName>
</protein>
<dbReference type="InterPro" id="IPR010708">
    <property type="entry name" value="5'(3')-deoxyribonucleotidase"/>
</dbReference>
<organism evidence="3 4">
    <name type="scientific">Pelagovum pacificum</name>
    <dbReference type="NCBI Taxonomy" id="2588711"/>
    <lineage>
        <taxon>Bacteria</taxon>
        <taxon>Pseudomonadati</taxon>
        <taxon>Pseudomonadota</taxon>
        <taxon>Alphaproteobacteria</taxon>
        <taxon>Rhodobacterales</taxon>
        <taxon>Paracoccaceae</taxon>
        <taxon>Pelagovum</taxon>
    </lineage>
</organism>
<feature type="active site" description="Nucleophile" evidence="2">
    <location>
        <position position="6"/>
    </location>
</feature>
<evidence type="ECO:0000256" key="1">
    <source>
        <dbReference type="ARBA" id="ARBA00009589"/>
    </source>
</evidence>
<dbReference type="InterPro" id="IPR036412">
    <property type="entry name" value="HAD-like_sf"/>
</dbReference>
<keyword evidence="4" id="KW-1185">Reference proteome</keyword>
<evidence type="ECO:0000256" key="2">
    <source>
        <dbReference type="PIRSR" id="PIRSR610708-1"/>
    </source>
</evidence>
<dbReference type="OrthoDB" id="278110at2"/>
<evidence type="ECO:0000313" key="4">
    <source>
        <dbReference type="Proteomes" id="UP000314011"/>
    </source>
</evidence>
<dbReference type="InterPro" id="IPR023214">
    <property type="entry name" value="HAD_sf"/>
</dbReference>
<accession>A0A5C5GBB2</accession>
<dbReference type="AlphaFoldDB" id="A0A5C5GBB2"/>
<gene>
    <name evidence="3" type="ORF">FHY64_00610</name>
</gene>
<dbReference type="Gene3D" id="3.40.50.1000">
    <property type="entry name" value="HAD superfamily/HAD-like"/>
    <property type="match status" value="1"/>
</dbReference>
<evidence type="ECO:0000313" key="3">
    <source>
        <dbReference type="EMBL" id="TNY31840.1"/>
    </source>
</evidence>
<sequence>MRIAIDMDEVLADSNAAKLALYRDHFGYNWSDDEMAGRPLHELAAPEHADAVEAIQQEGSFFADLPVMAGAQAALEGLVARHEVFVASAAMEYPASVGHKVRWMQRHFPMVPELNIILLGHKFVLAVDALIDDSLRHFSLLEGRGLLFDAPHNAGVPWPHRLNGWSGGADAVDELLGL</sequence>
<dbReference type="Gene3D" id="1.10.40.40">
    <property type="entry name" value="Deoxyribonucleotidase, domain 2"/>
    <property type="match status" value="1"/>
</dbReference>
<name>A0A5C5GBB2_9RHOB</name>